<organism evidence="4 5">
    <name type="scientific">Castellaniella daejeonensis</name>
    <dbReference type="NCBI Taxonomy" id="659013"/>
    <lineage>
        <taxon>Bacteria</taxon>
        <taxon>Pseudomonadati</taxon>
        <taxon>Pseudomonadota</taxon>
        <taxon>Betaproteobacteria</taxon>
        <taxon>Burkholderiales</taxon>
        <taxon>Alcaligenaceae</taxon>
        <taxon>Castellaniella</taxon>
    </lineage>
</organism>
<keyword evidence="2" id="KW-1133">Transmembrane helix</keyword>
<dbReference type="InterPro" id="IPR017850">
    <property type="entry name" value="Alkaline_phosphatase_core_sf"/>
</dbReference>
<feature type="transmembrane region" description="Helical" evidence="2">
    <location>
        <begin position="84"/>
        <end position="102"/>
    </location>
</feature>
<protein>
    <recommendedName>
        <fullName evidence="3">Sulfatase N-terminal domain-containing protein</fullName>
    </recommendedName>
</protein>
<dbReference type="PANTHER" id="PTHR30443">
    <property type="entry name" value="INNER MEMBRANE PROTEIN"/>
    <property type="match status" value="1"/>
</dbReference>
<gene>
    <name evidence="4" type="ORF">GCM10009125_26690</name>
</gene>
<evidence type="ECO:0000259" key="3">
    <source>
        <dbReference type="Pfam" id="PF00884"/>
    </source>
</evidence>
<sequence length="773" mass="84617">MRPLFLAGFFLLAFAAIQRRHYIRGALCGLLGLYISLYLKSCRHWLDGLGSDSFSEAQNFAWKEALFFLETISSILQPLAWNQLLETAGIALLITALIIVALRRADRWVPSVAASHRIVLLLGAVCLAIPMGSLVRHAYARFQSNSAIFESIQRNFTHPDLKLVIRETGEHRMRLLVYIGESTTSLHWSLYGYPRNTTPRLDAFREREPGFLVFRDVISTQVMTSPSLLEALSFQWAPGQAYLPINERQRVSLVDVLRRLSIPTRLFSNQAASGTYSLAGPIIFRHATHVDYSRKHAAVMGDLASKLGALPDDRYFLAHAPWFDSAPGLPAVTFLHSYAGHGDYLGNIPPDARSPVDTRLQGVSPARVFGEALDDNRLMARNAEGYDSAMRYVDRSIHSVLEQVRAFDQPTVFLYFADHGESPYTNVGHDSARFHHEMFRVPFLMYFNDAAQQAAPELFTLFSQASRQARPSTLAQVPATILRLLGYRLEGIPHPYQGIGLDDPASLAPVVVRRLGDTFSYVRGHGTSAAPPPQARDDTDRATRIWLHRRGSIGNTARPTLCYGGTNTWAKAVRGGGRGRLPVRACGAAGWETGRCPGLGRCRVGPGCRCPDRRSPPPAVAAEWPRHPGRRVVRGRCAVAAGSKRNRCAAYRHIPGPGCSRAPDGFIPGMRALVWPGDRGGAGCVGRSTAGRSPVQGLAAPCGRASLAQSIPIAKPAFRRDPAGHIQHARGAMASCESRCGALAMESPGHVVRKPHAGQPDGQHQMGCEFGSS</sequence>
<dbReference type="InterPro" id="IPR000917">
    <property type="entry name" value="Sulfatase_N"/>
</dbReference>
<reference evidence="5" key="1">
    <citation type="journal article" date="2019" name="Int. J. Syst. Evol. Microbiol.">
        <title>The Global Catalogue of Microorganisms (GCM) 10K type strain sequencing project: providing services to taxonomists for standard genome sequencing and annotation.</title>
        <authorList>
            <consortium name="The Broad Institute Genomics Platform"/>
            <consortium name="The Broad Institute Genome Sequencing Center for Infectious Disease"/>
            <person name="Wu L."/>
            <person name="Ma J."/>
        </authorList>
    </citation>
    <scope>NUCLEOTIDE SEQUENCE [LARGE SCALE GENOMIC DNA]</scope>
    <source>
        <strain evidence="5">JCM 16240</strain>
    </source>
</reference>
<dbReference type="InterPro" id="IPR040423">
    <property type="entry name" value="PEA_transferase"/>
</dbReference>
<keyword evidence="2" id="KW-0812">Transmembrane</keyword>
<accession>A0ABP3DMC6</accession>
<comment type="caution">
    <text evidence="4">The sequence shown here is derived from an EMBL/GenBank/DDBJ whole genome shotgun (WGS) entry which is preliminary data.</text>
</comment>
<dbReference type="EMBL" id="BAAAFN010000017">
    <property type="protein sequence ID" value="GAA0236450.1"/>
    <property type="molecule type" value="Genomic_DNA"/>
</dbReference>
<evidence type="ECO:0000313" key="4">
    <source>
        <dbReference type="EMBL" id="GAA0236450.1"/>
    </source>
</evidence>
<feature type="domain" description="Sulfatase N-terminal" evidence="3">
    <location>
        <begin position="177"/>
        <end position="487"/>
    </location>
</feature>
<feature type="region of interest" description="Disordered" evidence="1">
    <location>
        <begin position="753"/>
        <end position="773"/>
    </location>
</feature>
<name>A0ABP3DMC6_9BURK</name>
<dbReference type="Proteomes" id="UP001501176">
    <property type="component" value="Unassembled WGS sequence"/>
</dbReference>
<dbReference type="PANTHER" id="PTHR30443:SF2">
    <property type="entry name" value="PHOSPHOETHANOLAMINE TRANSFERASE EPTC"/>
    <property type="match status" value="1"/>
</dbReference>
<keyword evidence="5" id="KW-1185">Reference proteome</keyword>
<evidence type="ECO:0000256" key="1">
    <source>
        <dbReference type="SAM" id="MobiDB-lite"/>
    </source>
</evidence>
<dbReference type="SUPFAM" id="SSF53649">
    <property type="entry name" value="Alkaline phosphatase-like"/>
    <property type="match status" value="1"/>
</dbReference>
<evidence type="ECO:0000313" key="5">
    <source>
        <dbReference type="Proteomes" id="UP001501176"/>
    </source>
</evidence>
<dbReference type="Pfam" id="PF00884">
    <property type="entry name" value="Sulfatase"/>
    <property type="match status" value="1"/>
</dbReference>
<proteinExistence type="predicted"/>
<dbReference type="Gene3D" id="3.40.720.10">
    <property type="entry name" value="Alkaline Phosphatase, subunit A"/>
    <property type="match status" value="1"/>
</dbReference>
<feature type="transmembrane region" description="Helical" evidence="2">
    <location>
        <begin position="114"/>
        <end position="135"/>
    </location>
</feature>
<keyword evidence="2" id="KW-0472">Membrane</keyword>
<evidence type="ECO:0000256" key="2">
    <source>
        <dbReference type="SAM" id="Phobius"/>
    </source>
</evidence>